<evidence type="ECO:0000256" key="2">
    <source>
        <dbReference type="ARBA" id="ARBA00022723"/>
    </source>
</evidence>
<name>A0A918KFU7_9PROT</name>
<dbReference type="CDD" id="cd01085">
    <property type="entry name" value="APP"/>
    <property type="match status" value="1"/>
</dbReference>
<evidence type="ECO:0000256" key="3">
    <source>
        <dbReference type="ARBA" id="ARBA00022801"/>
    </source>
</evidence>
<dbReference type="InterPro" id="IPR029149">
    <property type="entry name" value="Creatin/AminoP/Spt16_N"/>
</dbReference>
<dbReference type="InterPro" id="IPR036005">
    <property type="entry name" value="Creatinase/aminopeptidase-like"/>
</dbReference>
<evidence type="ECO:0000259" key="5">
    <source>
        <dbReference type="Pfam" id="PF01321"/>
    </source>
</evidence>
<dbReference type="InterPro" id="IPR000994">
    <property type="entry name" value="Pept_M24"/>
</dbReference>
<dbReference type="PANTHER" id="PTHR43763:SF6">
    <property type="entry name" value="XAA-PRO AMINOPEPTIDASE 1"/>
    <property type="match status" value="1"/>
</dbReference>
<feature type="domain" description="Peptidase M24 C-terminal" evidence="6">
    <location>
        <begin position="550"/>
        <end position="609"/>
    </location>
</feature>
<keyword evidence="3" id="KW-0378">Hydrolase</keyword>
<evidence type="ECO:0000313" key="8">
    <source>
        <dbReference type="Proteomes" id="UP000600865"/>
    </source>
</evidence>
<dbReference type="Gene3D" id="3.40.350.10">
    <property type="entry name" value="Creatinase/prolidase N-terminal domain"/>
    <property type="match status" value="2"/>
</dbReference>
<dbReference type="Pfam" id="PF16188">
    <property type="entry name" value="Peptidase_M24_C"/>
    <property type="match status" value="1"/>
</dbReference>
<accession>A0A918KFU7</accession>
<dbReference type="RefSeq" id="WP_189581686.1">
    <property type="nucleotide sequence ID" value="NZ_BMYV01000001.1"/>
</dbReference>
<organism evidence="7 8">
    <name type="scientific">Litorimonas cladophorae</name>
    <dbReference type="NCBI Taxonomy" id="1220491"/>
    <lineage>
        <taxon>Bacteria</taxon>
        <taxon>Pseudomonadati</taxon>
        <taxon>Pseudomonadota</taxon>
        <taxon>Alphaproteobacteria</taxon>
        <taxon>Maricaulales</taxon>
        <taxon>Robiginitomaculaceae</taxon>
    </lineage>
</organism>
<reference evidence="7 8" key="1">
    <citation type="journal article" date="2014" name="Int. J. Syst. Evol. Microbiol.">
        <title>Complete genome sequence of Corynebacterium casei LMG S-19264T (=DSM 44701T), isolated from a smear-ripened cheese.</title>
        <authorList>
            <consortium name="US DOE Joint Genome Institute (JGI-PGF)"/>
            <person name="Walter F."/>
            <person name="Albersmeier A."/>
            <person name="Kalinowski J."/>
            <person name="Ruckert C."/>
        </authorList>
    </citation>
    <scope>NUCLEOTIDE SEQUENCE [LARGE SCALE GENOMIC DNA]</scope>
    <source>
        <strain evidence="7 8">KCTC 23968</strain>
    </source>
</reference>
<evidence type="ECO:0000259" key="6">
    <source>
        <dbReference type="Pfam" id="PF16188"/>
    </source>
</evidence>
<evidence type="ECO:0000313" key="7">
    <source>
        <dbReference type="EMBL" id="GGX60830.1"/>
    </source>
</evidence>
<keyword evidence="8" id="KW-1185">Reference proteome</keyword>
<dbReference type="InterPro" id="IPR033740">
    <property type="entry name" value="Pept_M24B"/>
</dbReference>
<dbReference type="GO" id="GO:0070006">
    <property type="term" value="F:metalloaminopeptidase activity"/>
    <property type="evidence" value="ECO:0007669"/>
    <property type="project" value="InterPro"/>
</dbReference>
<dbReference type="Pfam" id="PF00557">
    <property type="entry name" value="Peptidase_M24"/>
    <property type="match status" value="1"/>
</dbReference>
<feature type="domain" description="Peptidase M24" evidence="4">
    <location>
        <begin position="327"/>
        <end position="539"/>
    </location>
</feature>
<dbReference type="Proteomes" id="UP000600865">
    <property type="component" value="Unassembled WGS sequence"/>
</dbReference>
<dbReference type="Pfam" id="PF16189">
    <property type="entry name" value="Creatinase_N_2"/>
    <property type="match status" value="1"/>
</dbReference>
<evidence type="ECO:0000256" key="1">
    <source>
        <dbReference type="ARBA" id="ARBA00008766"/>
    </source>
</evidence>
<sequence length="609" mass="65972">MNQIADQFQTYDVTGGPEYGHRNLPKLRSVMKNLGIDYFLVPHEDEYQNEYLPDCNERLMWVSGFTGSAGAAIVGLDDATMFVDGRYTLQVRQQVAEDLFTFTKMEGGGMAAWLRTHVKRGQIIGFDPRLHSPAALGKIRDAVKLAGGETRSLSTNPIDQSWDDRPPVPLTQVTVQPLDLAGKSHAEKRSEIGHSIAASGADVALITAPASIAWLLNIRGQDVQCTPLPLSTALIDATGQVQLFIAPEKLTDDVRSHLGNEISVQTEDALQGAIGNLAGKTVIVDPNTASAWHVDSLKAAGAIVKSAADPVALPKATKNATEIQGTTAAHIRDGAAIVRFLHWLDTDAQSGQVDEIEAATQLERFRRIDSSIRDLSFETISGAGPNGAVVHYRVNTGTVLPLNRGSLFLVDSGGQYPDGTTDITRTVPIGEPTQEMRERFTLVLKGHIALATVRFPVGTTGSNLDALARYPLWQAGLDYDHGTGHGVGVFLGVHEGPQRISKAPNSIALKPGMIVSNEPGYYKTGEYGIRIENLQYVTEPEAITGGERDMLGFKTLTLAPIHRDLIVLDRLTQAERDYINAYHTRVWNVVGPLVNGEAKDWLQSACAPL</sequence>
<dbReference type="GO" id="GO:0005737">
    <property type="term" value="C:cytoplasm"/>
    <property type="evidence" value="ECO:0007669"/>
    <property type="project" value="UniProtKB-ARBA"/>
</dbReference>
<dbReference type="InterPro" id="IPR032416">
    <property type="entry name" value="Peptidase_M24_C"/>
</dbReference>
<dbReference type="PANTHER" id="PTHR43763">
    <property type="entry name" value="XAA-PRO AMINOPEPTIDASE 1"/>
    <property type="match status" value="1"/>
</dbReference>
<dbReference type="FunFam" id="3.90.230.10:FF:000009">
    <property type="entry name" value="xaa-Pro aminopeptidase 2"/>
    <property type="match status" value="1"/>
</dbReference>
<dbReference type="SUPFAM" id="SSF55920">
    <property type="entry name" value="Creatinase/aminopeptidase"/>
    <property type="match status" value="1"/>
</dbReference>
<comment type="similarity">
    <text evidence="1">Belongs to the peptidase M24B family.</text>
</comment>
<proteinExistence type="inferred from homology"/>
<comment type="caution">
    <text evidence="7">The sequence shown here is derived from an EMBL/GenBank/DDBJ whole genome shotgun (WGS) entry which is preliminary data.</text>
</comment>
<dbReference type="GO" id="GO:0046872">
    <property type="term" value="F:metal ion binding"/>
    <property type="evidence" value="ECO:0007669"/>
    <property type="project" value="UniProtKB-KW"/>
</dbReference>
<keyword evidence="2" id="KW-0479">Metal-binding</keyword>
<keyword evidence="7" id="KW-0031">Aminopeptidase</keyword>
<dbReference type="InterPro" id="IPR050422">
    <property type="entry name" value="X-Pro_aminopeptidase_P"/>
</dbReference>
<dbReference type="Gene3D" id="3.90.230.10">
    <property type="entry name" value="Creatinase/methionine aminopeptidase superfamily"/>
    <property type="match status" value="1"/>
</dbReference>
<feature type="domain" description="Creatinase N-terminal" evidence="5">
    <location>
        <begin position="25"/>
        <end position="143"/>
    </location>
</feature>
<gene>
    <name evidence="7" type="ORF">GCM10011309_08330</name>
</gene>
<dbReference type="Pfam" id="PF01321">
    <property type="entry name" value="Creatinase_N"/>
    <property type="match status" value="1"/>
</dbReference>
<keyword evidence="7" id="KW-0645">Protease</keyword>
<dbReference type="AlphaFoldDB" id="A0A918KFU7"/>
<dbReference type="EMBL" id="BMYV01000001">
    <property type="protein sequence ID" value="GGX60830.1"/>
    <property type="molecule type" value="Genomic_DNA"/>
</dbReference>
<evidence type="ECO:0000259" key="4">
    <source>
        <dbReference type="Pfam" id="PF00557"/>
    </source>
</evidence>
<dbReference type="InterPro" id="IPR000587">
    <property type="entry name" value="Creatinase_N"/>
</dbReference>
<dbReference type="SUPFAM" id="SSF53092">
    <property type="entry name" value="Creatinase/prolidase N-terminal domain"/>
    <property type="match status" value="1"/>
</dbReference>
<protein>
    <submittedName>
        <fullName evidence="7">Xaa-Pro aminopeptidase</fullName>
    </submittedName>
</protein>